<protein>
    <submittedName>
        <fullName evidence="1">Uncharacterized protein</fullName>
    </submittedName>
</protein>
<organism evidence="1 2">
    <name type="scientific">Verticillium dahliae</name>
    <name type="common">Verticillium wilt</name>
    <dbReference type="NCBI Taxonomy" id="27337"/>
    <lineage>
        <taxon>Eukaryota</taxon>
        <taxon>Fungi</taxon>
        <taxon>Dikarya</taxon>
        <taxon>Ascomycota</taxon>
        <taxon>Pezizomycotina</taxon>
        <taxon>Sordariomycetes</taxon>
        <taxon>Hypocreomycetidae</taxon>
        <taxon>Glomerellales</taxon>
        <taxon>Plectosphaerellaceae</taxon>
        <taxon>Verticillium</taxon>
    </lineage>
</organism>
<name>A0AA44W8P8_VERDA</name>
<dbReference type="AlphaFoldDB" id="A0AA44W8P8"/>
<dbReference type="EMBL" id="MPSH01000054">
    <property type="protein sequence ID" value="PNH26938.1"/>
    <property type="molecule type" value="Genomic_DNA"/>
</dbReference>
<sequence length="71" mass="7732">MASLGLTILYIGINLKRFDESGSVSDDTTSMGNKTPAYLALGLATKESRHAITKHRGGFPKRSLFFDCLNP</sequence>
<evidence type="ECO:0000313" key="1">
    <source>
        <dbReference type="EMBL" id="PNH26938.1"/>
    </source>
</evidence>
<gene>
    <name evidence="1" type="ORF">BJF96_g9776</name>
</gene>
<proteinExistence type="predicted"/>
<comment type="caution">
    <text evidence="1">The sequence shown here is derived from an EMBL/GenBank/DDBJ whole genome shotgun (WGS) entry which is preliminary data.</text>
</comment>
<dbReference type="Proteomes" id="UP000236305">
    <property type="component" value="Unassembled WGS sequence"/>
</dbReference>
<evidence type="ECO:0000313" key="2">
    <source>
        <dbReference type="Proteomes" id="UP000236305"/>
    </source>
</evidence>
<reference evidence="1 2" key="1">
    <citation type="submission" date="2017-12" db="EMBL/GenBank/DDBJ databases">
        <title>Comparative genomics yields insights into virulence evolution of Verticillium dahliae.</title>
        <authorList>
            <person name="Fan R."/>
            <person name="Armitage A.D."/>
            <person name="Cascant-Lopez E."/>
            <person name="Sobczyk M."/>
            <person name="Cockerton H.M."/>
            <person name="Harrison R.J."/>
        </authorList>
    </citation>
    <scope>NUCLEOTIDE SEQUENCE [LARGE SCALE GENOMIC DNA]</scope>
    <source>
        <strain evidence="1 2">12008</strain>
    </source>
</reference>
<accession>A0AA44W8P8</accession>